<name>A0ACC1P492_9APHY</name>
<comment type="caution">
    <text evidence="1">The sequence shown here is derived from an EMBL/GenBank/DDBJ whole genome shotgun (WGS) entry which is preliminary data.</text>
</comment>
<accession>A0ACC1P492</accession>
<keyword evidence="2" id="KW-1185">Reference proteome</keyword>
<proteinExistence type="predicted"/>
<evidence type="ECO:0000313" key="1">
    <source>
        <dbReference type="EMBL" id="KAJ2986371.1"/>
    </source>
</evidence>
<reference evidence="1" key="1">
    <citation type="submission" date="2022-08" db="EMBL/GenBank/DDBJ databases">
        <title>Genome Sequence of Pycnoporus sanguineus.</title>
        <authorList>
            <person name="Buettner E."/>
        </authorList>
    </citation>
    <scope>NUCLEOTIDE SEQUENCE</scope>
    <source>
        <strain evidence="1">CG-C14</strain>
    </source>
</reference>
<organism evidence="1 2">
    <name type="scientific">Trametes sanguinea</name>
    <dbReference type="NCBI Taxonomy" id="158606"/>
    <lineage>
        <taxon>Eukaryota</taxon>
        <taxon>Fungi</taxon>
        <taxon>Dikarya</taxon>
        <taxon>Basidiomycota</taxon>
        <taxon>Agaricomycotina</taxon>
        <taxon>Agaricomycetes</taxon>
        <taxon>Polyporales</taxon>
        <taxon>Polyporaceae</taxon>
        <taxon>Trametes</taxon>
    </lineage>
</organism>
<gene>
    <name evidence="1" type="ORF">NUW54_g9794</name>
</gene>
<evidence type="ECO:0000313" key="2">
    <source>
        <dbReference type="Proteomes" id="UP001144978"/>
    </source>
</evidence>
<protein>
    <submittedName>
        <fullName evidence="1">Uncharacterized protein</fullName>
    </submittedName>
</protein>
<dbReference type="EMBL" id="JANSHE010003367">
    <property type="protein sequence ID" value="KAJ2986371.1"/>
    <property type="molecule type" value="Genomic_DNA"/>
</dbReference>
<dbReference type="Proteomes" id="UP001144978">
    <property type="component" value="Unassembled WGS sequence"/>
</dbReference>
<sequence>MHRLTRLPRFIQPLSGSRYRFGISSVAPTARTYAALAKGPSPNDAFANGTNSYYIDEMYRLWREDPKLVHPSWNAYFSGMEKGLPSYKAFTPPPSFVPTGLANLNLTGNPDLDVHLKVQLLVRAYQVRGHHLAELDPLGILDPDLTDFHPPELELARYGFSERDLDTPITLGPGILPHFATEDRKTMTLGEVISTLKRIYCGSIGFQYVHIPDKDKCDWIRERIEIPKPWNYTVEEKRMVLDRLIWSESFEKFIATKYPNEKRFGLEGGESLIPGMKALIDRSVEHGVKDITIGMPHRGRLNVLANVIRKPIEAILNEFSGTADEDDYHTGDVKYHLGANYVRPTPSGRGPARARQDPCIAALRE</sequence>